<keyword evidence="5" id="KW-0227">DNA damage</keyword>
<dbReference type="OrthoDB" id="71227at2759"/>
<dbReference type="OMA" id="QIYWHES"/>
<dbReference type="SMART" id="SM00320">
    <property type="entry name" value="WD40"/>
    <property type="match status" value="5"/>
</dbReference>
<keyword evidence="13" id="KW-1185">Reference proteome</keyword>
<evidence type="ECO:0000256" key="9">
    <source>
        <dbReference type="PROSITE-ProRule" id="PRU00221"/>
    </source>
</evidence>
<protein>
    <recommendedName>
        <fullName evidence="11">CAF1B/HIR1 beta-propeller domain-containing protein</fullName>
    </recommendedName>
</protein>
<dbReference type="InterPro" id="IPR036322">
    <property type="entry name" value="WD40_repeat_dom_sf"/>
</dbReference>
<dbReference type="GO" id="GO:0043596">
    <property type="term" value="C:nuclear replication fork"/>
    <property type="evidence" value="ECO:0007669"/>
    <property type="project" value="EnsemblFungi"/>
</dbReference>
<dbReference type="InParanoid" id="A0A0L0HLM6"/>
<comment type="similarity">
    <text evidence="2">Belongs to the WD repeat HIR1 family.</text>
</comment>
<dbReference type="Proteomes" id="UP000053201">
    <property type="component" value="Unassembled WGS sequence"/>
</dbReference>
<keyword evidence="8" id="KW-0539">Nucleus</keyword>
<keyword evidence="6" id="KW-0156">Chromatin regulator</keyword>
<name>A0A0L0HLM6_SPIPD</name>
<organism evidence="12 13">
    <name type="scientific">Spizellomyces punctatus (strain DAOM BR117)</name>
    <dbReference type="NCBI Taxonomy" id="645134"/>
    <lineage>
        <taxon>Eukaryota</taxon>
        <taxon>Fungi</taxon>
        <taxon>Fungi incertae sedis</taxon>
        <taxon>Chytridiomycota</taxon>
        <taxon>Chytridiomycota incertae sedis</taxon>
        <taxon>Chytridiomycetes</taxon>
        <taxon>Spizellomycetales</taxon>
        <taxon>Spizellomycetaceae</taxon>
        <taxon>Spizellomyces</taxon>
    </lineage>
</organism>
<dbReference type="InterPro" id="IPR055410">
    <property type="entry name" value="Beta-prop_CAF1B_HIR1"/>
</dbReference>
<evidence type="ECO:0000259" key="11">
    <source>
        <dbReference type="Pfam" id="PF24105"/>
    </source>
</evidence>
<keyword evidence="7" id="KW-0234">DNA repair</keyword>
<reference evidence="12 13" key="1">
    <citation type="submission" date="2009-08" db="EMBL/GenBank/DDBJ databases">
        <title>The Genome Sequence of Spizellomyces punctatus strain DAOM BR117.</title>
        <authorList>
            <consortium name="The Broad Institute Genome Sequencing Platform"/>
            <person name="Russ C."/>
            <person name="Cuomo C."/>
            <person name="Shea T."/>
            <person name="Young S.K."/>
            <person name="Zeng Q."/>
            <person name="Koehrsen M."/>
            <person name="Haas B."/>
            <person name="Borodovsky M."/>
            <person name="Guigo R."/>
            <person name="Alvarado L."/>
            <person name="Berlin A."/>
            <person name="Bochicchio J."/>
            <person name="Borenstein D."/>
            <person name="Chapman S."/>
            <person name="Chen Z."/>
            <person name="Engels R."/>
            <person name="Freedman E."/>
            <person name="Gellesch M."/>
            <person name="Goldberg J."/>
            <person name="Griggs A."/>
            <person name="Gujja S."/>
            <person name="Heiman D."/>
            <person name="Hepburn T."/>
            <person name="Howarth C."/>
            <person name="Jen D."/>
            <person name="Larson L."/>
            <person name="Lewis B."/>
            <person name="Mehta T."/>
            <person name="Park D."/>
            <person name="Pearson M."/>
            <person name="Roberts A."/>
            <person name="Saif S."/>
            <person name="Shenoy N."/>
            <person name="Sisk P."/>
            <person name="Stolte C."/>
            <person name="Sykes S."/>
            <person name="Thomson T."/>
            <person name="Walk T."/>
            <person name="White J."/>
            <person name="Yandava C."/>
            <person name="Burger G."/>
            <person name="Gray M.W."/>
            <person name="Holland P.W.H."/>
            <person name="King N."/>
            <person name="Lang F.B.F."/>
            <person name="Roger A.J."/>
            <person name="Ruiz-Trillo I."/>
            <person name="Lander E."/>
            <person name="Nusbaum C."/>
        </authorList>
    </citation>
    <scope>NUCLEOTIDE SEQUENCE [LARGE SCALE GENOMIC DNA]</scope>
    <source>
        <strain evidence="12 13">DAOM BR117</strain>
    </source>
</reference>
<dbReference type="GO" id="GO:0000775">
    <property type="term" value="C:chromosome, centromeric region"/>
    <property type="evidence" value="ECO:0007669"/>
    <property type="project" value="EnsemblFungi"/>
</dbReference>
<dbReference type="GO" id="GO:1990426">
    <property type="term" value="P:mitotic recombination-dependent replication fork processing"/>
    <property type="evidence" value="ECO:0007669"/>
    <property type="project" value="EnsemblFungi"/>
</dbReference>
<feature type="compositionally biased region" description="Polar residues" evidence="10">
    <location>
        <begin position="490"/>
        <end position="504"/>
    </location>
</feature>
<evidence type="ECO:0000313" key="13">
    <source>
        <dbReference type="Proteomes" id="UP000053201"/>
    </source>
</evidence>
<evidence type="ECO:0000256" key="5">
    <source>
        <dbReference type="ARBA" id="ARBA00022763"/>
    </source>
</evidence>
<evidence type="ECO:0000256" key="10">
    <source>
        <dbReference type="SAM" id="MobiDB-lite"/>
    </source>
</evidence>
<feature type="compositionally biased region" description="Polar residues" evidence="10">
    <location>
        <begin position="230"/>
        <end position="248"/>
    </location>
</feature>
<dbReference type="EMBL" id="KQ257453">
    <property type="protein sequence ID" value="KND02336.1"/>
    <property type="molecule type" value="Genomic_DNA"/>
</dbReference>
<evidence type="ECO:0000256" key="8">
    <source>
        <dbReference type="ARBA" id="ARBA00023242"/>
    </source>
</evidence>
<dbReference type="GO" id="GO:0000786">
    <property type="term" value="C:nucleosome"/>
    <property type="evidence" value="ECO:0007669"/>
    <property type="project" value="EnsemblFungi"/>
</dbReference>
<dbReference type="GO" id="GO:0006335">
    <property type="term" value="P:DNA replication-dependent chromatin assembly"/>
    <property type="evidence" value="ECO:0007669"/>
    <property type="project" value="EnsemblFungi"/>
</dbReference>
<evidence type="ECO:0000313" key="12">
    <source>
        <dbReference type="EMBL" id="KND02336.1"/>
    </source>
</evidence>
<dbReference type="PANTHER" id="PTHR15271:SF4">
    <property type="entry name" value="CHROMATIN ASSEMBLY FACTOR 1 SUBUNIT B"/>
    <property type="match status" value="1"/>
</dbReference>
<dbReference type="FunCoup" id="A0A0L0HLM6">
    <property type="interactions" value="486"/>
</dbReference>
<feature type="domain" description="CAF1B/HIR1 beta-propeller" evidence="11">
    <location>
        <begin position="242"/>
        <end position="434"/>
    </location>
</feature>
<evidence type="ECO:0000256" key="4">
    <source>
        <dbReference type="ARBA" id="ARBA00022737"/>
    </source>
</evidence>
<feature type="domain" description="CAF1B/HIR1 beta-propeller" evidence="11">
    <location>
        <begin position="1"/>
        <end position="199"/>
    </location>
</feature>
<dbReference type="eggNOG" id="KOG1009">
    <property type="taxonomic scope" value="Eukaryota"/>
</dbReference>
<dbReference type="GO" id="GO:0005829">
    <property type="term" value="C:cytosol"/>
    <property type="evidence" value="ECO:0007669"/>
    <property type="project" value="EnsemblFungi"/>
</dbReference>
<feature type="repeat" description="WD" evidence="9">
    <location>
        <begin position="118"/>
        <end position="159"/>
    </location>
</feature>
<dbReference type="GO" id="GO:0042393">
    <property type="term" value="F:histone binding"/>
    <property type="evidence" value="ECO:0007669"/>
    <property type="project" value="EnsemblFungi"/>
</dbReference>
<feature type="region of interest" description="Disordered" evidence="10">
    <location>
        <begin position="450"/>
        <end position="520"/>
    </location>
</feature>
<feature type="repeat" description="WD" evidence="9">
    <location>
        <begin position="59"/>
        <end position="91"/>
    </location>
</feature>
<dbReference type="InterPro" id="IPR045145">
    <property type="entry name" value="PTHR15271"/>
</dbReference>
<comment type="subcellular location">
    <subcellularLocation>
        <location evidence="1">Nucleus</location>
    </subcellularLocation>
</comment>
<proteinExistence type="inferred from homology"/>
<evidence type="ECO:0000256" key="1">
    <source>
        <dbReference type="ARBA" id="ARBA00004123"/>
    </source>
</evidence>
<dbReference type="Pfam" id="PF24105">
    <property type="entry name" value="Beta-prop_CAF1B_HIR1"/>
    <property type="match status" value="2"/>
</dbReference>
<evidence type="ECO:0000256" key="2">
    <source>
        <dbReference type="ARBA" id="ARBA00007306"/>
    </source>
</evidence>
<sequence length="520" mass="57172">MRVKTLQILWHDKEPIFSVDFEPGTSGRLATAGGDHNVRIWKLVKEDDQPPSIEFLSSLTRHTGAVNCVRWSPKGGVLASGGDDGTILLWQQTERKDGGEFGEQDSETKETWRIGSILRGASSDLYDLAWSPDATYIISACTDNTTRIFDVKEQRCIQVLTDHGHFVQGVAWDPLGKYVVTQSSDRSVNVYTYEHKKGQLTTRVAARLTKYNPSKLASRSPAKTGELDANQDTMRGNSTDSGNSTATPAQAKPFRIYHDETLTSFFRRPTFTPDGALLITPSGVFREPGDGKPDSSDAKNTVYIFTRGRITGQPVAHSPGQKKPSVAVRCSPVPYQLRTIPTRLPPSPPRDTCLSNDESLTPSLFRLGHRYVYAVACQDALLIYDTQQVEPIAYLGGLHYATLTDIAWSPDGCTLLMTSTDGFCSVVSFEKGELGVEAIVNTDCLQQVETPPKIKSPASRSHVTGYAEFETQGSGGNTRRDEQALDMPNETKQSNSAGQEQQGPISKKRRIVPTLIQKNV</sequence>
<dbReference type="PANTHER" id="PTHR15271">
    <property type="entry name" value="CHROMATIN ASSEMBLY FACTOR 1 SUBUNIT B"/>
    <property type="match status" value="1"/>
</dbReference>
<evidence type="ECO:0000256" key="6">
    <source>
        <dbReference type="ARBA" id="ARBA00022853"/>
    </source>
</evidence>
<dbReference type="AlphaFoldDB" id="A0A0L0HLM6"/>
<feature type="repeat" description="WD" evidence="9">
    <location>
        <begin position="9"/>
        <end position="43"/>
    </location>
</feature>
<evidence type="ECO:0000256" key="3">
    <source>
        <dbReference type="ARBA" id="ARBA00022574"/>
    </source>
</evidence>
<accession>A0A0L0HLM6</accession>
<dbReference type="GO" id="GO:0006281">
    <property type="term" value="P:DNA repair"/>
    <property type="evidence" value="ECO:0007669"/>
    <property type="project" value="UniProtKB-KW"/>
</dbReference>
<dbReference type="GO" id="GO:0033186">
    <property type="term" value="C:CAF-1 complex"/>
    <property type="evidence" value="ECO:0007669"/>
    <property type="project" value="EnsemblFungi"/>
</dbReference>
<dbReference type="RefSeq" id="XP_016610375.1">
    <property type="nucleotide sequence ID" value="XM_016757215.1"/>
</dbReference>
<dbReference type="SUPFAM" id="SSF50978">
    <property type="entry name" value="WD40 repeat-like"/>
    <property type="match status" value="1"/>
</dbReference>
<dbReference type="GeneID" id="27692186"/>
<keyword evidence="4" id="KW-0677">Repeat</keyword>
<gene>
    <name evidence="12" type="ORF">SPPG_09061</name>
</gene>
<feature type="region of interest" description="Disordered" evidence="10">
    <location>
        <begin position="215"/>
        <end position="253"/>
    </location>
</feature>
<evidence type="ECO:0000256" key="7">
    <source>
        <dbReference type="ARBA" id="ARBA00023204"/>
    </source>
</evidence>
<dbReference type="InterPro" id="IPR015943">
    <property type="entry name" value="WD40/YVTN_repeat-like_dom_sf"/>
</dbReference>
<feature type="repeat" description="WD" evidence="9">
    <location>
        <begin position="160"/>
        <end position="201"/>
    </location>
</feature>
<dbReference type="InterPro" id="IPR001680">
    <property type="entry name" value="WD40_rpt"/>
</dbReference>
<dbReference type="GO" id="GO:0006334">
    <property type="term" value="P:nucleosome assembly"/>
    <property type="evidence" value="ECO:0007669"/>
    <property type="project" value="TreeGrafter"/>
</dbReference>
<dbReference type="Gene3D" id="2.130.10.10">
    <property type="entry name" value="YVTN repeat-like/Quinoprotein amine dehydrogenase"/>
    <property type="match status" value="2"/>
</dbReference>
<dbReference type="STRING" id="645134.A0A0L0HLM6"/>
<dbReference type="PROSITE" id="PS50294">
    <property type="entry name" value="WD_REPEATS_REGION"/>
    <property type="match status" value="2"/>
</dbReference>
<dbReference type="VEuPathDB" id="FungiDB:SPPG_09061"/>
<dbReference type="PROSITE" id="PS50082">
    <property type="entry name" value="WD_REPEATS_2"/>
    <property type="match status" value="4"/>
</dbReference>
<keyword evidence="3 9" id="KW-0853">WD repeat</keyword>